<evidence type="ECO:0000256" key="3">
    <source>
        <dbReference type="ARBA" id="ARBA00022723"/>
    </source>
</evidence>
<keyword evidence="3" id="KW-0479">Metal-binding</keyword>
<dbReference type="Gene3D" id="3.90.79.10">
    <property type="entry name" value="Nucleoside Triphosphate Pyrophosphohydrolase"/>
    <property type="match status" value="1"/>
</dbReference>
<evidence type="ECO:0000256" key="5">
    <source>
        <dbReference type="ARBA" id="ARBA00022842"/>
    </source>
</evidence>
<dbReference type="PROSITE" id="PS51462">
    <property type="entry name" value="NUDIX"/>
    <property type="match status" value="1"/>
</dbReference>
<dbReference type="InterPro" id="IPR020084">
    <property type="entry name" value="NUDIX_hydrolase_CS"/>
</dbReference>
<comment type="similarity">
    <text evidence="2">Belongs to the Nudix hydrolase family.</text>
</comment>
<reference evidence="8" key="1">
    <citation type="journal article" date="2019" name="Int. J. Syst. Evol. Microbiol.">
        <title>The Global Catalogue of Microorganisms (GCM) 10K type strain sequencing project: providing services to taxonomists for standard genome sequencing and annotation.</title>
        <authorList>
            <consortium name="The Broad Institute Genomics Platform"/>
            <consortium name="The Broad Institute Genome Sequencing Center for Infectious Disease"/>
            <person name="Wu L."/>
            <person name="Ma J."/>
        </authorList>
    </citation>
    <scope>NUCLEOTIDE SEQUENCE [LARGE SCALE GENOMIC DNA]</scope>
    <source>
        <strain evidence="8">CCM 8897</strain>
    </source>
</reference>
<dbReference type="InterPro" id="IPR000086">
    <property type="entry name" value="NUDIX_hydrolase_dom"/>
</dbReference>
<comment type="cofactor">
    <cofactor evidence="1">
        <name>Mg(2+)</name>
        <dbReference type="ChEBI" id="CHEBI:18420"/>
    </cofactor>
</comment>
<gene>
    <name evidence="7" type="ORF">ACFQHW_03180</name>
</gene>
<sequence>MKHEPEPALFLNLVMITKGDQVLVENRVKKDWPGLTFPGGHVEAHEPFYDAAVREMREETGLVVRDLKLVGLCQYPDHTAAGAPFRRVIYFYRTDQFSGTLKSSREGAVTWLDQAELKRRPLAGSLADFLHVFERPELSEVVYMDDASAALFR</sequence>
<dbReference type="EMBL" id="JBHSSM010000009">
    <property type="protein sequence ID" value="MFC6314568.1"/>
    <property type="molecule type" value="Genomic_DNA"/>
</dbReference>
<dbReference type="PANTHER" id="PTHR43758">
    <property type="entry name" value="7,8-DIHYDRO-8-OXOGUANINE TRIPHOSPHATASE"/>
    <property type="match status" value="1"/>
</dbReference>
<evidence type="ECO:0000256" key="2">
    <source>
        <dbReference type="ARBA" id="ARBA00005582"/>
    </source>
</evidence>
<evidence type="ECO:0000313" key="8">
    <source>
        <dbReference type="Proteomes" id="UP001596310"/>
    </source>
</evidence>
<dbReference type="Pfam" id="PF00293">
    <property type="entry name" value="NUDIX"/>
    <property type="match status" value="1"/>
</dbReference>
<protein>
    <submittedName>
        <fullName evidence="7">8-oxo-dGTP diphosphatase</fullName>
    </submittedName>
</protein>
<dbReference type="PANTHER" id="PTHR43758:SF2">
    <property type="entry name" value="OXIDIZED PURINE NUCLEOSIDE TRIPHOSPHATE HYDROLASE"/>
    <property type="match status" value="1"/>
</dbReference>
<accession>A0ABW1ULN4</accession>
<keyword evidence="8" id="KW-1185">Reference proteome</keyword>
<keyword evidence="4" id="KW-0378">Hydrolase</keyword>
<comment type="caution">
    <text evidence="7">The sequence shown here is derived from an EMBL/GenBank/DDBJ whole genome shotgun (WGS) entry which is preliminary data.</text>
</comment>
<evidence type="ECO:0000256" key="4">
    <source>
        <dbReference type="ARBA" id="ARBA00022801"/>
    </source>
</evidence>
<dbReference type="CDD" id="cd18875">
    <property type="entry name" value="NUDIX_Hydrolase"/>
    <property type="match status" value="1"/>
</dbReference>
<dbReference type="Proteomes" id="UP001596310">
    <property type="component" value="Unassembled WGS sequence"/>
</dbReference>
<dbReference type="RefSeq" id="WP_125601311.1">
    <property type="nucleotide sequence ID" value="NZ_JBHSSM010000009.1"/>
</dbReference>
<evidence type="ECO:0000256" key="1">
    <source>
        <dbReference type="ARBA" id="ARBA00001946"/>
    </source>
</evidence>
<dbReference type="InterPro" id="IPR015797">
    <property type="entry name" value="NUDIX_hydrolase-like_dom_sf"/>
</dbReference>
<keyword evidence="5" id="KW-0460">Magnesium</keyword>
<evidence type="ECO:0000313" key="7">
    <source>
        <dbReference type="EMBL" id="MFC6314568.1"/>
    </source>
</evidence>
<evidence type="ECO:0000259" key="6">
    <source>
        <dbReference type="PROSITE" id="PS51462"/>
    </source>
</evidence>
<name>A0ABW1ULN4_9LACO</name>
<feature type="domain" description="Nudix hydrolase" evidence="6">
    <location>
        <begin position="1"/>
        <end position="134"/>
    </location>
</feature>
<organism evidence="7 8">
    <name type="scientific">Lapidilactobacillus achengensis</name>
    <dbReference type="NCBI Taxonomy" id="2486000"/>
    <lineage>
        <taxon>Bacteria</taxon>
        <taxon>Bacillati</taxon>
        <taxon>Bacillota</taxon>
        <taxon>Bacilli</taxon>
        <taxon>Lactobacillales</taxon>
        <taxon>Lactobacillaceae</taxon>
        <taxon>Lapidilactobacillus</taxon>
    </lineage>
</organism>
<proteinExistence type="inferred from homology"/>
<dbReference type="PROSITE" id="PS00893">
    <property type="entry name" value="NUDIX_BOX"/>
    <property type="match status" value="1"/>
</dbReference>
<dbReference type="SUPFAM" id="SSF55811">
    <property type="entry name" value="Nudix"/>
    <property type="match status" value="1"/>
</dbReference>